<proteinExistence type="predicted"/>
<gene>
    <name evidence="2" type="ORF">CDL12_25146</name>
</gene>
<evidence type="ECO:0008006" key="4">
    <source>
        <dbReference type="Google" id="ProtNLM"/>
    </source>
</evidence>
<feature type="compositionally biased region" description="Basic and acidic residues" evidence="1">
    <location>
        <begin position="76"/>
        <end position="93"/>
    </location>
</feature>
<dbReference type="AlphaFoldDB" id="A0A2G9GAM8"/>
<feature type="region of interest" description="Disordered" evidence="1">
    <location>
        <begin position="176"/>
        <end position="217"/>
    </location>
</feature>
<evidence type="ECO:0000313" key="3">
    <source>
        <dbReference type="Proteomes" id="UP000231279"/>
    </source>
</evidence>
<sequence length="217" mass="25755">MERFNKESLMVQDLTVDLKVSILLNSLRTGNFRSKLSRSPPKTIEELMVMAEKYRNEEEFIRMKEQGMTSKVFGPQKEKKDHRREAKSEKDKQPFKGRYQHYIPLSISRAQALMVIEDPKLLQWPKKIRDTLANMSLKKYCHFYKDKDHSTEECFQLKDEIERLIQQGYFKEYILKTQGPEAQKKRRRSPSPKEDPSKQAKKWKEKQLGTTGDNLPK</sequence>
<reference evidence="3" key="1">
    <citation type="journal article" date="2018" name="Gigascience">
        <title>Genome assembly of the Pink Ipe (Handroanthus impetiginosus, Bignoniaceae), a highly valued, ecologically keystone Neotropical timber forest tree.</title>
        <authorList>
            <person name="Silva-Junior O.B."/>
            <person name="Grattapaglia D."/>
            <person name="Novaes E."/>
            <person name="Collevatti R.G."/>
        </authorList>
    </citation>
    <scope>NUCLEOTIDE SEQUENCE [LARGE SCALE GENOMIC DNA]</scope>
    <source>
        <strain evidence="3">cv. UFG-1</strain>
    </source>
</reference>
<feature type="compositionally biased region" description="Polar residues" evidence="1">
    <location>
        <begin position="208"/>
        <end position="217"/>
    </location>
</feature>
<feature type="region of interest" description="Disordered" evidence="1">
    <location>
        <begin position="71"/>
        <end position="93"/>
    </location>
</feature>
<name>A0A2G9GAM8_9LAMI</name>
<keyword evidence="3" id="KW-1185">Reference proteome</keyword>
<protein>
    <recommendedName>
        <fullName evidence="4">Retrotransposon gag domain-containing protein</fullName>
    </recommendedName>
</protein>
<evidence type="ECO:0000313" key="2">
    <source>
        <dbReference type="EMBL" id="PIN02343.1"/>
    </source>
</evidence>
<comment type="caution">
    <text evidence="2">The sequence shown here is derived from an EMBL/GenBank/DDBJ whole genome shotgun (WGS) entry which is preliminary data.</text>
</comment>
<evidence type="ECO:0000256" key="1">
    <source>
        <dbReference type="SAM" id="MobiDB-lite"/>
    </source>
</evidence>
<dbReference type="OrthoDB" id="913711at2759"/>
<dbReference type="EMBL" id="NKXS01005964">
    <property type="protein sequence ID" value="PIN02343.1"/>
    <property type="molecule type" value="Genomic_DNA"/>
</dbReference>
<dbReference type="Proteomes" id="UP000231279">
    <property type="component" value="Unassembled WGS sequence"/>
</dbReference>
<organism evidence="2 3">
    <name type="scientific">Handroanthus impetiginosus</name>
    <dbReference type="NCBI Taxonomy" id="429701"/>
    <lineage>
        <taxon>Eukaryota</taxon>
        <taxon>Viridiplantae</taxon>
        <taxon>Streptophyta</taxon>
        <taxon>Embryophyta</taxon>
        <taxon>Tracheophyta</taxon>
        <taxon>Spermatophyta</taxon>
        <taxon>Magnoliopsida</taxon>
        <taxon>eudicotyledons</taxon>
        <taxon>Gunneridae</taxon>
        <taxon>Pentapetalae</taxon>
        <taxon>asterids</taxon>
        <taxon>lamiids</taxon>
        <taxon>Lamiales</taxon>
        <taxon>Bignoniaceae</taxon>
        <taxon>Crescentiina</taxon>
        <taxon>Tabebuia alliance</taxon>
        <taxon>Handroanthus</taxon>
    </lineage>
</organism>
<accession>A0A2G9GAM8</accession>